<proteinExistence type="predicted"/>
<dbReference type="PANTHER" id="PTHR34482:SF36">
    <property type="entry name" value="RETROTRANSPOSON GAG DOMAIN-CONTAINING PROTEIN"/>
    <property type="match status" value="1"/>
</dbReference>
<comment type="caution">
    <text evidence="2">The sequence shown here is derived from an EMBL/GenBank/DDBJ whole genome shotgun (WGS) entry which is preliminary data.</text>
</comment>
<organism evidence="2 3">
    <name type="scientific">Abeliophyllum distichum</name>
    <dbReference type="NCBI Taxonomy" id="126358"/>
    <lineage>
        <taxon>Eukaryota</taxon>
        <taxon>Viridiplantae</taxon>
        <taxon>Streptophyta</taxon>
        <taxon>Embryophyta</taxon>
        <taxon>Tracheophyta</taxon>
        <taxon>Spermatophyta</taxon>
        <taxon>Magnoliopsida</taxon>
        <taxon>eudicotyledons</taxon>
        <taxon>Gunneridae</taxon>
        <taxon>Pentapetalae</taxon>
        <taxon>asterids</taxon>
        <taxon>lamiids</taxon>
        <taxon>Lamiales</taxon>
        <taxon>Oleaceae</taxon>
        <taxon>Forsythieae</taxon>
        <taxon>Abeliophyllum</taxon>
    </lineage>
</organism>
<keyword evidence="3" id="KW-1185">Reference proteome</keyword>
<name>A0ABD1RE52_9LAMI</name>
<dbReference type="EMBL" id="JBFOLK010000009">
    <property type="protein sequence ID" value="KAL2486687.1"/>
    <property type="molecule type" value="Genomic_DNA"/>
</dbReference>
<feature type="compositionally biased region" description="Low complexity" evidence="1">
    <location>
        <begin position="244"/>
        <end position="277"/>
    </location>
</feature>
<protein>
    <submittedName>
        <fullName evidence="2">CCHC-type domain-containing protein</fullName>
    </submittedName>
</protein>
<feature type="compositionally biased region" description="Polar residues" evidence="1">
    <location>
        <begin position="209"/>
        <end position="220"/>
    </location>
</feature>
<evidence type="ECO:0000256" key="1">
    <source>
        <dbReference type="SAM" id="MobiDB-lite"/>
    </source>
</evidence>
<evidence type="ECO:0000313" key="2">
    <source>
        <dbReference type="EMBL" id="KAL2486687.1"/>
    </source>
</evidence>
<reference evidence="3" key="1">
    <citation type="submission" date="2024-07" db="EMBL/GenBank/DDBJ databases">
        <title>Two chromosome-level genome assemblies of Korean endemic species Abeliophyllum distichum and Forsythia ovata (Oleaceae).</title>
        <authorList>
            <person name="Jang H."/>
        </authorList>
    </citation>
    <scope>NUCLEOTIDE SEQUENCE [LARGE SCALE GENOMIC DNA]</scope>
</reference>
<dbReference type="AlphaFoldDB" id="A0ABD1RE52"/>
<dbReference type="Proteomes" id="UP001604336">
    <property type="component" value="Unassembled WGS sequence"/>
</dbReference>
<sequence>MARGGKQRRLQAELPETHNAHDTEDARETSRVDESVHRTLEQPQQRNVVETDQIVEKFAAAVASALQMQRNPDKDYSIERARKLEAKVFTGTSDPAMAEAWMEKIEKVFDVMGCPDDKRLRLATFLLEEGANDWWRLIQTSYADPSVLVADERDRYRRFEDGLREEIRTSVTSAEWTDFGKLVEAALRVEKSISERQIQRDQMKFRGSVGQTGTWTSRGTSSKKDRLGFWPGVANTGSFKTKSRQGQSSGSSHGSVQQPVNSRSQSQGSSQRTFGSR</sequence>
<feature type="compositionally biased region" description="Basic and acidic residues" evidence="1">
    <location>
        <begin position="15"/>
        <end position="40"/>
    </location>
</feature>
<feature type="region of interest" description="Disordered" evidence="1">
    <location>
        <begin position="1"/>
        <end position="47"/>
    </location>
</feature>
<feature type="region of interest" description="Disordered" evidence="1">
    <location>
        <begin position="204"/>
        <end position="277"/>
    </location>
</feature>
<gene>
    <name evidence="2" type="ORF">Adt_31443</name>
</gene>
<accession>A0ABD1RE52</accession>
<dbReference type="PANTHER" id="PTHR34482">
    <property type="entry name" value="DNA DAMAGE-INDUCIBLE PROTEIN 1-LIKE"/>
    <property type="match status" value="1"/>
</dbReference>
<evidence type="ECO:0000313" key="3">
    <source>
        <dbReference type="Proteomes" id="UP001604336"/>
    </source>
</evidence>